<gene>
    <name evidence="6" type="ORF">AQI94_02245</name>
</gene>
<evidence type="ECO:0000313" key="6">
    <source>
        <dbReference type="EMBL" id="KUM90642.1"/>
    </source>
</evidence>
<keyword evidence="4" id="KW-0411">Iron-sulfur</keyword>
<dbReference type="GO" id="GO:0046872">
    <property type="term" value="F:metal ion binding"/>
    <property type="evidence" value="ECO:0007669"/>
    <property type="project" value="UniProtKB-KW"/>
</dbReference>
<dbReference type="InterPro" id="IPR058240">
    <property type="entry name" value="rSAM_sf"/>
</dbReference>
<dbReference type="SFLD" id="SFLDG01067">
    <property type="entry name" value="SPASM/twitch_domain_containing"/>
    <property type="match status" value="1"/>
</dbReference>
<dbReference type="SFLD" id="SFLDG01072">
    <property type="entry name" value="dehydrogenase_like"/>
    <property type="match status" value="1"/>
</dbReference>
<dbReference type="InterPro" id="IPR023867">
    <property type="entry name" value="Sulphatase_maturase_rSAM"/>
</dbReference>
<reference evidence="6 7" key="1">
    <citation type="submission" date="2015-10" db="EMBL/GenBank/DDBJ databases">
        <title>Draft genome sequence of Streptomyces pseudovenezuelae DSM 40212, type strain for the species Streptomyces pseudovenezuelae.</title>
        <authorList>
            <person name="Ruckert C."/>
            <person name="Winkler A."/>
            <person name="Kalinowski J."/>
            <person name="Kampfer P."/>
            <person name="Glaeser S."/>
        </authorList>
    </citation>
    <scope>NUCLEOTIDE SEQUENCE [LARGE SCALE GENOMIC DNA]</scope>
    <source>
        <strain evidence="6 7">DSM 40212</strain>
    </source>
</reference>
<dbReference type="InterPro" id="IPR026335">
    <property type="entry name" value="rSAM_SPASM_FxsB"/>
</dbReference>
<dbReference type="PANTHER" id="PTHR43273:SF8">
    <property type="entry name" value="RADICAL SAM DOMAIN PROTEIN"/>
    <property type="match status" value="1"/>
</dbReference>
<dbReference type="GO" id="GO:0051536">
    <property type="term" value="F:iron-sulfur cluster binding"/>
    <property type="evidence" value="ECO:0007669"/>
    <property type="project" value="UniProtKB-KW"/>
</dbReference>
<organism evidence="6 7">
    <name type="scientific">Streptomyces pseudovenezuelae</name>
    <dbReference type="NCBI Taxonomy" id="67350"/>
    <lineage>
        <taxon>Bacteria</taxon>
        <taxon>Bacillati</taxon>
        <taxon>Actinomycetota</taxon>
        <taxon>Actinomycetes</taxon>
        <taxon>Kitasatosporales</taxon>
        <taxon>Streptomycetaceae</taxon>
        <taxon>Streptomyces</taxon>
        <taxon>Streptomyces aurantiacus group</taxon>
    </lineage>
</organism>
<evidence type="ECO:0000256" key="3">
    <source>
        <dbReference type="ARBA" id="ARBA00023004"/>
    </source>
</evidence>
<protein>
    <recommendedName>
        <fullName evidence="5">Radical SAM core domain-containing protein</fullName>
    </recommendedName>
</protein>
<feature type="domain" description="Radical SAM core" evidence="5">
    <location>
        <begin position="5"/>
        <end position="241"/>
    </location>
</feature>
<dbReference type="OrthoDB" id="9782387at2"/>
<keyword evidence="1" id="KW-0949">S-adenosyl-L-methionine</keyword>
<dbReference type="SUPFAM" id="SSF102114">
    <property type="entry name" value="Radical SAM enzymes"/>
    <property type="match status" value="1"/>
</dbReference>
<name>A0A101NCN9_9ACTN</name>
<dbReference type="Pfam" id="PF04055">
    <property type="entry name" value="Radical_SAM"/>
    <property type="match status" value="1"/>
</dbReference>
<dbReference type="InterPro" id="IPR007197">
    <property type="entry name" value="rSAM"/>
</dbReference>
<dbReference type="SFLD" id="SFLDS00029">
    <property type="entry name" value="Radical_SAM"/>
    <property type="match status" value="1"/>
</dbReference>
<dbReference type="SFLD" id="SFLDG01386">
    <property type="entry name" value="main_SPASM_domain-containing"/>
    <property type="match status" value="1"/>
</dbReference>
<evidence type="ECO:0000256" key="2">
    <source>
        <dbReference type="ARBA" id="ARBA00022723"/>
    </source>
</evidence>
<dbReference type="NCBIfam" id="TIGR04267">
    <property type="entry name" value="mod_HExxH"/>
    <property type="match status" value="1"/>
</dbReference>
<evidence type="ECO:0000259" key="5">
    <source>
        <dbReference type="PROSITE" id="PS51918"/>
    </source>
</evidence>
<dbReference type="PANTHER" id="PTHR43273">
    <property type="entry name" value="ANAEROBIC SULFATASE-MATURATING ENZYME HOMOLOG ASLB-RELATED"/>
    <property type="match status" value="1"/>
</dbReference>
<dbReference type="AlphaFoldDB" id="A0A101NCN9"/>
<keyword evidence="3" id="KW-0408">Iron</keyword>
<dbReference type="Proteomes" id="UP000053039">
    <property type="component" value="Unassembled WGS sequence"/>
</dbReference>
<dbReference type="Gene3D" id="3.20.20.70">
    <property type="entry name" value="Aldolase class I"/>
    <property type="match status" value="1"/>
</dbReference>
<evidence type="ECO:0000313" key="7">
    <source>
        <dbReference type="Proteomes" id="UP000053039"/>
    </source>
</evidence>
<evidence type="ECO:0000256" key="1">
    <source>
        <dbReference type="ARBA" id="ARBA00022691"/>
    </source>
</evidence>
<dbReference type="GO" id="GO:0016491">
    <property type="term" value="F:oxidoreductase activity"/>
    <property type="evidence" value="ECO:0007669"/>
    <property type="project" value="InterPro"/>
</dbReference>
<proteinExistence type="predicted"/>
<accession>A0A101NCN9</accession>
<dbReference type="NCBIfam" id="TIGR04269">
    <property type="entry name" value="SAM_SPASM_FxsB"/>
    <property type="match status" value="1"/>
</dbReference>
<dbReference type="EMBL" id="LMWM01000003">
    <property type="protein sequence ID" value="KUM90642.1"/>
    <property type="molecule type" value="Genomic_DNA"/>
</dbReference>
<dbReference type="CDD" id="cd01335">
    <property type="entry name" value="Radical_SAM"/>
    <property type="match status" value="1"/>
</dbReference>
<dbReference type="InterPro" id="IPR026337">
    <property type="entry name" value="AKG_HExxH"/>
</dbReference>
<comment type="caution">
    <text evidence="6">The sequence shown here is derived from an EMBL/GenBank/DDBJ whole genome shotgun (WGS) entry which is preliminary data.</text>
</comment>
<evidence type="ECO:0000256" key="4">
    <source>
        <dbReference type="ARBA" id="ARBA00023014"/>
    </source>
</evidence>
<dbReference type="PROSITE" id="PS51918">
    <property type="entry name" value="RADICAL_SAM"/>
    <property type="match status" value="1"/>
</dbReference>
<dbReference type="RefSeq" id="WP_031036959.1">
    <property type="nucleotide sequence ID" value="NZ_JBEYZI010000038.1"/>
</dbReference>
<dbReference type="InterPro" id="IPR013785">
    <property type="entry name" value="Aldolase_TIM"/>
</dbReference>
<sequence>MAARVRPFRQFVLKIHSRCDLACDHCYVYRHADQGWRHQPRVMAPQTVRATALRIAEHARAHRLHGVRAVLHGGEPLLVGRDRLRLIARELRSALGEVASLDLRMQTNGLLLDEEWCALLLDERIVVGVSLDGDRVSNDRHRVRADGSGSYDDVVRAVRLLSRPEYRAAFAGLLCTVDVNNDPEAVYRALVDLRPPRIDFLLPHATWDRPPPGPGGAVDYANWLMTVFDIWNAEGRPVPVRMFDSIEAAGAGRTGFTEALGLGSPDLVVVETNGAIEQADWLKTVGSGAAATGFHVRTDSFDTAAAHPGFLARAPGLGALPVPCRRCEVVTVCGGGLYGHRYRSGSGFDNPSVYCAGLLRLIKHVRAADRPPSRHRLPEGDFEALASGGSDAAAVGRLAEAQISLRRSVLAYLHNAGALTGEGWRCLVREEASALDAVLAQPYVRAWAVRCCEALSTGAGDLDTGRVTEMALAAAVRSGRRAELAVPLRSGAVHLPSLGRLTVLDGAVAASGEVTVSVEGGRVRARDVEAAFEPTRYLTAEGVRVAVEDTDPYRNCHVWPPAPRLSQEEFGRWQELFAAAWYIVRRDHPRYVDSLVVGLRAITPLLPVPGRNVSDTSRHAFGAVAVALPETAEDLALLLIHEIQHAKLGALLDMYGLVDPAHEELYEVAWRPDARPAEAVLQGVYAHLAVAEVWRRRTGRKAAEQARHWWSASVAALDAVLVGGGLTPLGLRFATAMRSSAGAGPVLERG</sequence>
<keyword evidence="2" id="KW-0479">Metal-binding</keyword>